<reference evidence="1" key="1">
    <citation type="journal article" date="2015" name="Nature">
        <title>Complex archaea that bridge the gap between prokaryotes and eukaryotes.</title>
        <authorList>
            <person name="Spang A."/>
            <person name="Saw J.H."/>
            <person name="Jorgensen S.L."/>
            <person name="Zaremba-Niedzwiedzka K."/>
            <person name="Martijn J."/>
            <person name="Lind A.E."/>
            <person name="van Eijk R."/>
            <person name="Schleper C."/>
            <person name="Guy L."/>
            <person name="Ettema T.J."/>
        </authorList>
    </citation>
    <scope>NUCLEOTIDE SEQUENCE</scope>
</reference>
<protein>
    <submittedName>
        <fullName evidence="1">Uncharacterized protein</fullName>
    </submittedName>
</protein>
<dbReference type="AlphaFoldDB" id="A0A0F8YGE1"/>
<accession>A0A0F8YGE1</accession>
<comment type="caution">
    <text evidence="1">The sequence shown here is derived from an EMBL/GenBank/DDBJ whole genome shotgun (WGS) entry which is preliminary data.</text>
</comment>
<gene>
    <name evidence="1" type="ORF">LCGC14_2822480</name>
</gene>
<evidence type="ECO:0000313" key="1">
    <source>
        <dbReference type="EMBL" id="KKK80538.1"/>
    </source>
</evidence>
<proteinExistence type="predicted"/>
<name>A0A0F8YGE1_9ZZZZ</name>
<sequence>MAKELTRTIFIDQKVLFGETELTRLIRTLISVYRFRNRNQNPEVIIIPIIMDVDGIKVEFIKHETKKDKED</sequence>
<dbReference type="EMBL" id="LAZR01053534">
    <property type="protein sequence ID" value="KKK80538.1"/>
    <property type="molecule type" value="Genomic_DNA"/>
</dbReference>
<organism evidence="1">
    <name type="scientific">marine sediment metagenome</name>
    <dbReference type="NCBI Taxonomy" id="412755"/>
    <lineage>
        <taxon>unclassified sequences</taxon>
        <taxon>metagenomes</taxon>
        <taxon>ecological metagenomes</taxon>
    </lineage>
</organism>